<keyword evidence="3" id="KW-0285">Flavoprotein</keyword>
<dbReference type="InterPro" id="IPR009075">
    <property type="entry name" value="AcylCo_DH/oxidase_C"/>
</dbReference>
<evidence type="ECO:0000256" key="4">
    <source>
        <dbReference type="ARBA" id="ARBA00022827"/>
    </source>
</evidence>
<comment type="similarity">
    <text evidence="2">Belongs to the acyl-CoA dehydrogenase family.</text>
</comment>
<dbReference type="SUPFAM" id="SSF56645">
    <property type="entry name" value="Acyl-CoA dehydrogenase NM domain-like"/>
    <property type="match status" value="1"/>
</dbReference>
<protein>
    <submittedName>
        <fullName evidence="8">Acyl-CoA dehydrogenase family protein</fullName>
    </submittedName>
</protein>
<evidence type="ECO:0000313" key="9">
    <source>
        <dbReference type="Proteomes" id="UP001501598"/>
    </source>
</evidence>
<dbReference type="Pfam" id="PF02771">
    <property type="entry name" value="Acyl-CoA_dh_N"/>
    <property type="match status" value="1"/>
</dbReference>
<dbReference type="InterPro" id="IPR009100">
    <property type="entry name" value="AcylCoA_DH/oxidase_NM_dom_sf"/>
</dbReference>
<dbReference type="InterPro" id="IPR036250">
    <property type="entry name" value="AcylCo_DH-like_C"/>
</dbReference>
<dbReference type="InterPro" id="IPR013786">
    <property type="entry name" value="AcylCoA_DH/ox_N"/>
</dbReference>
<dbReference type="Proteomes" id="UP001501598">
    <property type="component" value="Unassembled WGS sequence"/>
</dbReference>
<dbReference type="RefSeq" id="WP_345412619.1">
    <property type="nucleotide sequence ID" value="NZ_BAABGT010000012.1"/>
</dbReference>
<evidence type="ECO:0000313" key="8">
    <source>
        <dbReference type="EMBL" id="GAA4537981.1"/>
    </source>
</evidence>
<dbReference type="Pfam" id="PF00441">
    <property type="entry name" value="Acyl-CoA_dh_1"/>
    <property type="match status" value="1"/>
</dbReference>
<dbReference type="SUPFAM" id="SSF47203">
    <property type="entry name" value="Acyl-CoA dehydrogenase C-terminal domain-like"/>
    <property type="match status" value="1"/>
</dbReference>
<reference evidence="9" key="1">
    <citation type="journal article" date="2019" name="Int. J. Syst. Evol. Microbiol.">
        <title>The Global Catalogue of Microorganisms (GCM) 10K type strain sequencing project: providing services to taxonomists for standard genome sequencing and annotation.</title>
        <authorList>
            <consortium name="The Broad Institute Genomics Platform"/>
            <consortium name="The Broad Institute Genome Sequencing Center for Infectious Disease"/>
            <person name="Wu L."/>
            <person name="Ma J."/>
        </authorList>
    </citation>
    <scope>NUCLEOTIDE SEQUENCE [LARGE SCALE GENOMIC DNA]</scope>
    <source>
        <strain evidence="9">JCM 17906</strain>
    </source>
</reference>
<feature type="domain" description="Acyl-CoA dehydrogenase/oxidase C-terminal" evidence="6">
    <location>
        <begin position="187"/>
        <end position="292"/>
    </location>
</feature>
<dbReference type="InterPro" id="IPR037069">
    <property type="entry name" value="AcylCoA_DH/ox_N_sf"/>
</dbReference>
<evidence type="ECO:0000256" key="3">
    <source>
        <dbReference type="ARBA" id="ARBA00022630"/>
    </source>
</evidence>
<evidence type="ECO:0000256" key="2">
    <source>
        <dbReference type="ARBA" id="ARBA00009347"/>
    </source>
</evidence>
<feature type="domain" description="Acyl-CoA dehydrogenase/oxidase N-terminal" evidence="7">
    <location>
        <begin position="15"/>
        <end position="86"/>
    </location>
</feature>
<evidence type="ECO:0000256" key="1">
    <source>
        <dbReference type="ARBA" id="ARBA00001974"/>
    </source>
</evidence>
<comment type="caution">
    <text evidence="8">The sequence shown here is derived from an EMBL/GenBank/DDBJ whole genome shotgun (WGS) entry which is preliminary data.</text>
</comment>
<dbReference type="EMBL" id="BAABGT010000012">
    <property type="protein sequence ID" value="GAA4537981.1"/>
    <property type="molecule type" value="Genomic_DNA"/>
</dbReference>
<name>A0ABP8RGP8_9PSEU</name>
<keyword evidence="5" id="KW-0560">Oxidoreductase</keyword>
<gene>
    <name evidence="8" type="ORF">GCM10023175_07290</name>
</gene>
<evidence type="ECO:0000256" key="5">
    <source>
        <dbReference type="ARBA" id="ARBA00023002"/>
    </source>
</evidence>
<evidence type="ECO:0000259" key="6">
    <source>
        <dbReference type="Pfam" id="PF00441"/>
    </source>
</evidence>
<dbReference type="Gene3D" id="1.20.140.10">
    <property type="entry name" value="Butyryl-CoA Dehydrogenase, subunit A, domain 3"/>
    <property type="match status" value="1"/>
</dbReference>
<proteinExistence type="inferred from homology"/>
<keyword evidence="4" id="KW-0274">FAD</keyword>
<dbReference type="PANTHER" id="PTHR43884">
    <property type="entry name" value="ACYL-COA DEHYDROGENASE"/>
    <property type="match status" value="1"/>
</dbReference>
<comment type="cofactor">
    <cofactor evidence="1">
        <name>FAD</name>
        <dbReference type="ChEBI" id="CHEBI:57692"/>
    </cofactor>
</comment>
<dbReference type="PANTHER" id="PTHR43884:SF20">
    <property type="entry name" value="ACYL-COA DEHYDROGENASE FADE28"/>
    <property type="match status" value="1"/>
</dbReference>
<accession>A0ABP8RGP8</accession>
<dbReference type="Gene3D" id="1.10.540.10">
    <property type="entry name" value="Acyl-CoA dehydrogenase/oxidase, N-terminal domain"/>
    <property type="match status" value="1"/>
</dbReference>
<evidence type="ECO:0000259" key="7">
    <source>
        <dbReference type="Pfam" id="PF02771"/>
    </source>
</evidence>
<organism evidence="8 9">
    <name type="scientific">Pseudonocardia xishanensis</name>
    <dbReference type="NCBI Taxonomy" id="630995"/>
    <lineage>
        <taxon>Bacteria</taxon>
        <taxon>Bacillati</taxon>
        <taxon>Actinomycetota</taxon>
        <taxon>Actinomycetes</taxon>
        <taxon>Pseudonocardiales</taxon>
        <taxon>Pseudonocardiaceae</taxon>
        <taxon>Pseudonocardia</taxon>
    </lineage>
</organism>
<sequence length="334" mass="34417">MNELEEMAESVFADAGDVTATGLDTELWKTLEQTGLARLTLPEEACGSGGALSDAAAVLRMAGRHGARVPLVETDLLGGWLLHAAGLEVPTGPLSAVLAPGLAVEGDRATGTLHRVAWGRSVGTVVALTGDRVVLVDPTSAQVTEGANVAEEPRDTLVLDGAPVTVGTAPSEVVVEFPLRAALGRSLLMAGAAHAALAMSVRYATERVQFGRPIAKLQAIQQTLALAGAEVAAAEAASQAAAGEAERHGFAESALPIAAAKARCGEAAGQVARIAHQVHGAIGFTREHALRIATTRLWAWRDEDGTEAQWNDRVGARALEVGPDGLWPLLTGAP</sequence>
<keyword evidence="9" id="KW-1185">Reference proteome</keyword>